<dbReference type="OrthoDB" id="9781273at2"/>
<keyword evidence="4" id="KW-0378">Hydrolase</keyword>
<name>A0A4R6J173_9BACT</name>
<organism evidence="4 5">
    <name type="scientific">Sediminibacterium goheungense</name>
    <dbReference type="NCBI Taxonomy" id="1086393"/>
    <lineage>
        <taxon>Bacteria</taxon>
        <taxon>Pseudomonadati</taxon>
        <taxon>Bacteroidota</taxon>
        <taxon>Chitinophagia</taxon>
        <taxon>Chitinophagales</taxon>
        <taxon>Chitinophagaceae</taxon>
        <taxon>Sediminibacterium</taxon>
    </lineage>
</organism>
<keyword evidence="2" id="KW-0732">Signal</keyword>
<reference evidence="4 5" key="1">
    <citation type="submission" date="2019-03" db="EMBL/GenBank/DDBJ databases">
        <title>Genomic Encyclopedia of Archaeal and Bacterial Type Strains, Phase II (KMG-II): from individual species to whole genera.</title>
        <authorList>
            <person name="Goeker M."/>
        </authorList>
    </citation>
    <scope>NUCLEOTIDE SEQUENCE [LARGE SCALE GENOMIC DNA]</scope>
    <source>
        <strain evidence="4 5">DSM 28323</strain>
    </source>
</reference>
<evidence type="ECO:0000313" key="5">
    <source>
        <dbReference type="Proteomes" id="UP000295741"/>
    </source>
</evidence>
<dbReference type="GO" id="GO:0006508">
    <property type="term" value="P:proteolysis"/>
    <property type="evidence" value="ECO:0007669"/>
    <property type="project" value="UniProtKB-KW"/>
</dbReference>
<dbReference type="SUPFAM" id="SSF50156">
    <property type="entry name" value="PDZ domain-like"/>
    <property type="match status" value="2"/>
</dbReference>
<dbReference type="PANTHER" id="PTHR22939:SF129">
    <property type="entry name" value="SERINE PROTEASE HTRA2, MITOCHONDRIAL"/>
    <property type="match status" value="1"/>
</dbReference>
<evidence type="ECO:0000256" key="2">
    <source>
        <dbReference type="SAM" id="SignalP"/>
    </source>
</evidence>
<comment type="caution">
    <text evidence="4">The sequence shown here is derived from an EMBL/GenBank/DDBJ whole genome shotgun (WGS) entry which is preliminary data.</text>
</comment>
<dbReference type="PANTHER" id="PTHR22939">
    <property type="entry name" value="SERINE PROTEASE FAMILY S1C HTRA-RELATED"/>
    <property type="match status" value="1"/>
</dbReference>
<dbReference type="Pfam" id="PF13180">
    <property type="entry name" value="PDZ_2"/>
    <property type="match status" value="2"/>
</dbReference>
<comment type="similarity">
    <text evidence="1">Belongs to the peptidase S1C family.</text>
</comment>
<gene>
    <name evidence="4" type="ORF">BC659_1036</name>
</gene>
<dbReference type="InterPro" id="IPR001478">
    <property type="entry name" value="PDZ"/>
</dbReference>
<accession>A0A4R6J173</accession>
<evidence type="ECO:0000256" key="1">
    <source>
        <dbReference type="ARBA" id="ARBA00010541"/>
    </source>
</evidence>
<sequence length="315" mass="34699">MYRKWMAALVLFAGITATAQTTEKEKTDKDPKEKISRKLSIIIDGDKVTINGKDIKDMDPDEMEKLGDMDMLRLSPGLRMMMPGRGGANFFKLDDLRNGGKERALLGVMSEKHEKGAKITSVTKESAAAKAGLQKDDIITKVNDATITGNEDLYETIGKYKPEDKVTIHYLRDGKENTTTALLGKTMEMGFDFDFGDSFNRNFNFDNMPRLRNGGAFNFNFSGKPKLGMSIEDTENNKGVKVTEVDDDTPADKAGVKTADIITSINGKTINSVDEIKEALKDLKEGDTVKAGITRAGKAQVIDIKLPKKLKTADL</sequence>
<dbReference type="RefSeq" id="WP_133473566.1">
    <property type="nucleotide sequence ID" value="NZ_SNWP01000010.1"/>
</dbReference>
<dbReference type="PROSITE" id="PS50106">
    <property type="entry name" value="PDZ"/>
    <property type="match status" value="1"/>
</dbReference>
<evidence type="ECO:0000259" key="3">
    <source>
        <dbReference type="PROSITE" id="PS50106"/>
    </source>
</evidence>
<dbReference type="EMBL" id="SNWP01000010">
    <property type="protein sequence ID" value="TDO28954.1"/>
    <property type="molecule type" value="Genomic_DNA"/>
</dbReference>
<dbReference type="Gene3D" id="2.30.42.10">
    <property type="match status" value="2"/>
</dbReference>
<proteinExistence type="inferred from homology"/>
<feature type="chain" id="PRO_5020421403" evidence="2">
    <location>
        <begin position="20"/>
        <end position="315"/>
    </location>
</feature>
<protein>
    <submittedName>
        <fullName evidence="4">Serine protease Do</fullName>
    </submittedName>
</protein>
<dbReference type="InterPro" id="IPR036034">
    <property type="entry name" value="PDZ_sf"/>
</dbReference>
<feature type="domain" description="PDZ" evidence="3">
    <location>
        <begin position="222"/>
        <end position="282"/>
    </location>
</feature>
<dbReference type="SMART" id="SM00228">
    <property type="entry name" value="PDZ"/>
    <property type="match status" value="2"/>
</dbReference>
<keyword evidence="4" id="KW-0645">Protease</keyword>
<dbReference type="Proteomes" id="UP000295741">
    <property type="component" value="Unassembled WGS sequence"/>
</dbReference>
<evidence type="ECO:0000313" key="4">
    <source>
        <dbReference type="EMBL" id="TDO28954.1"/>
    </source>
</evidence>
<dbReference type="GO" id="GO:0008233">
    <property type="term" value="F:peptidase activity"/>
    <property type="evidence" value="ECO:0007669"/>
    <property type="project" value="UniProtKB-KW"/>
</dbReference>
<dbReference type="AlphaFoldDB" id="A0A4R6J173"/>
<keyword evidence="5" id="KW-1185">Reference proteome</keyword>
<feature type="signal peptide" evidence="2">
    <location>
        <begin position="1"/>
        <end position="19"/>
    </location>
</feature>